<dbReference type="InterPro" id="IPR039812">
    <property type="entry name" value="Vesicle-fus_ATPase"/>
</dbReference>
<evidence type="ECO:0000259" key="8">
    <source>
        <dbReference type="SMART" id="SM00382"/>
    </source>
</evidence>
<dbReference type="AlphaFoldDB" id="A0A834W409"/>
<keyword evidence="3 6" id="KW-0547">Nucleotide-binding</keyword>
<keyword evidence="5 7" id="KW-0653">Protein transport</keyword>
<keyword evidence="7" id="KW-0931">ER-Golgi transport</keyword>
<evidence type="ECO:0000256" key="6">
    <source>
        <dbReference type="RuleBase" id="RU003651"/>
    </source>
</evidence>
<dbReference type="GO" id="GO:0005524">
    <property type="term" value="F:ATP binding"/>
    <property type="evidence" value="ECO:0007669"/>
    <property type="project" value="UniProtKB-UniRule"/>
</dbReference>
<dbReference type="Pfam" id="PF00004">
    <property type="entry name" value="AAA"/>
    <property type="match status" value="2"/>
</dbReference>
<keyword evidence="7" id="KW-0479">Metal-binding</keyword>
<keyword evidence="4 6" id="KW-0067">ATP-binding</keyword>
<evidence type="ECO:0000256" key="4">
    <source>
        <dbReference type="ARBA" id="ARBA00022840"/>
    </source>
</evidence>
<dbReference type="InterPro" id="IPR003593">
    <property type="entry name" value="AAA+_ATPase"/>
</dbReference>
<comment type="cofactor">
    <cofactor evidence="7">
        <name>Mg(2+)</name>
        <dbReference type="ChEBI" id="CHEBI:18420"/>
    </cofactor>
    <text evidence="7">Binds 1 Mg(2+) ion per subunit.</text>
</comment>
<dbReference type="PROSITE" id="PS00674">
    <property type="entry name" value="AAA"/>
    <property type="match status" value="1"/>
</dbReference>
<dbReference type="InterPro" id="IPR003959">
    <property type="entry name" value="ATPase_AAA_core"/>
</dbReference>
<keyword evidence="2 7" id="KW-0813">Transport</keyword>
<gene>
    <name evidence="9" type="ORF">G2W53_042560</name>
</gene>
<evidence type="ECO:0000256" key="3">
    <source>
        <dbReference type="ARBA" id="ARBA00022741"/>
    </source>
</evidence>
<dbReference type="Pfam" id="PF17862">
    <property type="entry name" value="AAA_lid_3"/>
    <property type="match status" value="1"/>
</dbReference>
<dbReference type="Gene3D" id="1.10.8.60">
    <property type="match status" value="1"/>
</dbReference>
<sequence>MTGIKHVKGMLLYGPPGTGKTLMARQIGKILNGKEPKIVNGPEVLSKFVGETEKNVRDLFADAEQDQRTLGKDIDTLHVSLRDESELHVIIFDEIDAICKSRGSTRDGTGVHDSIVNQLLTKIDGVESLNNVLLIGMTNRKDMLDEALLRPGRLEVQVEISLPDENGRLQILQIHTNKMKDNSFLAPDLNLQELAARTKNYSGAELEGVVKSAVSFALNRQLSLDDLTKPVEEENIKVTMDDFLNALREVVPAFGASTDDLERCRLGGMVDCGDRHKHIYQRAMLLVEQVKVSKGSPLVTCLLEGSSGSGKTALAATVGIDSDFPYVKIVSAETMIGLHESTKCSQIIKVFEDAYKSPLSVIILDDIERLLEYVAIGPRFSNLISQTLLVLLKRLPPKGKKLLVIGTTSQLIFLESIGFCDTFSVNYHVPTLNANDVKKVLQQLNVFAKDDVDAAAEALNDMPIKKLYTLIEMAAQGEQGGSAEAVYSGKEKINISHFYDCLQDVVRI</sequence>
<comment type="caution">
    <text evidence="9">The sequence shown here is derived from an EMBL/GenBank/DDBJ whole genome shotgun (WGS) entry which is preliminary data.</text>
</comment>
<dbReference type="InterPro" id="IPR003960">
    <property type="entry name" value="ATPase_AAA_CS"/>
</dbReference>
<dbReference type="PANTHER" id="PTHR23078:SF3">
    <property type="entry name" value="VESICLE-FUSING ATPASE"/>
    <property type="match status" value="1"/>
</dbReference>
<comment type="similarity">
    <text evidence="1 6">Belongs to the AAA ATPase family.</text>
</comment>
<dbReference type="FunFam" id="3.40.50.300:FF:000154">
    <property type="entry name" value="Vesicle-fusing ATPase 1"/>
    <property type="match status" value="1"/>
</dbReference>
<protein>
    <recommendedName>
        <fullName evidence="7">Vesicle-fusing ATPase</fullName>
        <ecNumber evidence="7">3.6.4.6</ecNumber>
    </recommendedName>
</protein>
<dbReference type="InterPro" id="IPR041569">
    <property type="entry name" value="AAA_lid_3"/>
</dbReference>
<keyword evidence="7" id="KW-0378">Hydrolase</keyword>
<dbReference type="GO" id="GO:0035494">
    <property type="term" value="P:SNARE complex disassembly"/>
    <property type="evidence" value="ECO:0007669"/>
    <property type="project" value="InterPro"/>
</dbReference>
<organism evidence="9 10">
    <name type="scientific">Senna tora</name>
    <dbReference type="NCBI Taxonomy" id="362788"/>
    <lineage>
        <taxon>Eukaryota</taxon>
        <taxon>Viridiplantae</taxon>
        <taxon>Streptophyta</taxon>
        <taxon>Embryophyta</taxon>
        <taxon>Tracheophyta</taxon>
        <taxon>Spermatophyta</taxon>
        <taxon>Magnoliopsida</taxon>
        <taxon>eudicotyledons</taxon>
        <taxon>Gunneridae</taxon>
        <taxon>Pentapetalae</taxon>
        <taxon>rosids</taxon>
        <taxon>fabids</taxon>
        <taxon>Fabales</taxon>
        <taxon>Fabaceae</taxon>
        <taxon>Caesalpinioideae</taxon>
        <taxon>Cassia clade</taxon>
        <taxon>Senna</taxon>
    </lineage>
</organism>
<dbReference type="GO" id="GO:0005795">
    <property type="term" value="C:Golgi stack"/>
    <property type="evidence" value="ECO:0007669"/>
    <property type="project" value="TreeGrafter"/>
</dbReference>
<dbReference type="SUPFAM" id="SSF52540">
    <property type="entry name" value="P-loop containing nucleoside triphosphate hydrolases"/>
    <property type="match status" value="2"/>
</dbReference>
<dbReference type="OrthoDB" id="9982946at2759"/>
<feature type="domain" description="AAA+ ATPase" evidence="8">
    <location>
        <begin position="297"/>
        <end position="418"/>
    </location>
</feature>
<comment type="subcellular location">
    <subcellularLocation>
        <location evidence="7">Cytoplasm</location>
    </subcellularLocation>
</comment>
<evidence type="ECO:0000256" key="1">
    <source>
        <dbReference type="ARBA" id="ARBA00006914"/>
    </source>
</evidence>
<evidence type="ECO:0000313" key="10">
    <source>
        <dbReference type="Proteomes" id="UP000634136"/>
    </source>
</evidence>
<dbReference type="SMART" id="SM00382">
    <property type="entry name" value="AAA"/>
    <property type="match status" value="2"/>
</dbReference>
<evidence type="ECO:0000256" key="2">
    <source>
        <dbReference type="ARBA" id="ARBA00022448"/>
    </source>
</evidence>
<name>A0A834W409_9FABA</name>
<comment type="catalytic activity">
    <reaction evidence="7">
        <text>ATP + H2O = ADP + phosphate + H(+)</text>
        <dbReference type="Rhea" id="RHEA:13065"/>
        <dbReference type="ChEBI" id="CHEBI:15377"/>
        <dbReference type="ChEBI" id="CHEBI:15378"/>
        <dbReference type="ChEBI" id="CHEBI:30616"/>
        <dbReference type="ChEBI" id="CHEBI:43474"/>
        <dbReference type="ChEBI" id="CHEBI:456216"/>
        <dbReference type="EC" id="3.6.4.6"/>
    </reaction>
</comment>
<reference evidence="9" key="1">
    <citation type="submission" date="2020-09" db="EMBL/GenBank/DDBJ databases">
        <title>Genome-Enabled Discovery of Anthraquinone Biosynthesis in Senna tora.</title>
        <authorList>
            <person name="Kang S.-H."/>
            <person name="Pandey R.P."/>
            <person name="Lee C.-M."/>
            <person name="Sim J.-S."/>
            <person name="Jeong J.-T."/>
            <person name="Choi B.-S."/>
            <person name="Jung M."/>
            <person name="Ginzburg D."/>
            <person name="Zhao K."/>
            <person name="Won S.Y."/>
            <person name="Oh T.-J."/>
            <person name="Yu Y."/>
            <person name="Kim N.-H."/>
            <person name="Lee O.R."/>
            <person name="Lee T.-H."/>
            <person name="Bashyal P."/>
            <person name="Kim T.-S."/>
            <person name="Lee W.-H."/>
            <person name="Kawkins C."/>
            <person name="Kim C.-K."/>
            <person name="Kim J.S."/>
            <person name="Ahn B.O."/>
            <person name="Rhee S.Y."/>
            <person name="Sohng J.K."/>
        </authorList>
    </citation>
    <scope>NUCLEOTIDE SEQUENCE</scope>
    <source>
        <tissue evidence="9">Leaf</tissue>
    </source>
</reference>
<dbReference type="GO" id="GO:0006891">
    <property type="term" value="P:intra-Golgi vesicle-mediated transport"/>
    <property type="evidence" value="ECO:0007669"/>
    <property type="project" value="TreeGrafter"/>
</dbReference>
<keyword evidence="7" id="KW-0460">Magnesium</keyword>
<comment type="function">
    <text evidence="7">Required for vesicle-mediated transport. Catalyzes the fusion of transport vesicles within the Golgi cisternae. Is also required for transport from the endoplasmic reticulum to the Golgi stack. Seems to function as a fusion protein required for the delivery of cargo proteins to all compartments of the Golgi stack independent of vesicle origin.</text>
</comment>
<proteinExistence type="inferred from homology"/>
<dbReference type="GO" id="GO:0046872">
    <property type="term" value="F:metal ion binding"/>
    <property type="evidence" value="ECO:0007669"/>
    <property type="project" value="UniProtKB-UniRule"/>
</dbReference>
<feature type="domain" description="AAA+ ATPase" evidence="8">
    <location>
        <begin position="6"/>
        <end position="164"/>
    </location>
</feature>
<evidence type="ECO:0000256" key="5">
    <source>
        <dbReference type="ARBA" id="ARBA00022927"/>
    </source>
</evidence>
<dbReference type="GO" id="GO:0016887">
    <property type="term" value="F:ATP hydrolysis activity"/>
    <property type="evidence" value="ECO:0007669"/>
    <property type="project" value="InterPro"/>
</dbReference>
<dbReference type="EC" id="3.6.4.6" evidence="7"/>
<dbReference type="EMBL" id="JAAIUW010000013">
    <property type="protein sequence ID" value="KAF7803449.1"/>
    <property type="molecule type" value="Genomic_DNA"/>
</dbReference>
<dbReference type="GO" id="GO:0043001">
    <property type="term" value="P:Golgi to plasma membrane protein transport"/>
    <property type="evidence" value="ECO:0007669"/>
    <property type="project" value="TreeGrafter"/>
</dbReference>
<dbReference type="Gene3D" id="3.40.50.300">
    <property type="entry name" value="P-loop containing nucleotide triphosphate hydrolases"/>
    <property type="match status" value="2"/>
</dbReference>
<dbReference type="FunFam" id="1.10.8.60:FF:000049">
    <property type="entry name" value="Vesicle-fusing ATPase"/>
    <property type="match status" value="1"/>
</dbReference>
<dbReference type="FunFam" id="3.40.50.300:FF:000166">
    <property type="entry name" value="vesicle-fusing ATPase isoform X1"/>
    <property type="match status" value="1"/>
</dbReference>
<dbReference type="Proteomes" id="UP000634136">
    <property type="component" value="Unassembled WGS sequence"/>
</dbReference>
<dbReference type="PANTHER" id="PTHR23078">
    <property type="entry name" value="VESICULAR-FUSION PROTEIN NSF"/>
    <property type="match status" value="1"/>
</dbReference>
<keyword evidence="7" id="KW-0963">Cytoplasm</keyword>
<accession>A0A834W409</accession>
<dbReference type="InterPro" id="IPR027417">
    <property type="entry name" value="P-loop_NTPase"/>
</dbReference>
<keyword evidence="10" id="KW-1185">Reference proteome</keyword>
<evidence type="ECO:0000313" key="9">
    <source>
        <dbReference type="EMBL" id="KAF7803449.1"/>
    </source>
</evidence>
<evidence type="ECO:0000256" key="7">
    <source>
        <dbReference type="RuleBase" id="RU367045"/>
    </source>
</evidence>